<dbReference type="PROSITE" id="PS51199">
    <property type="entry name" value="SF4_HELICASE"/>
    <property type="match status" value="1"/>
</dbReference>
<dbReference type="SUPFAM" id="SSF48024">
    <property type="entry name" value="N-terminal domain of DnaB helicase"/>
    <property type="match status" value="1"/>
</dbReference>
<evidence type="ECO:0000256" key="2">
    <source>
        <dbReference type="ARBA" id="ARBA00022705"/>
    </source>
</evidence>
<dbReference type="Pfam" id="PF00772">
    <property type="entry name" value="DnaB"/>
    <property type="match status" value="1"/>
</dbReference>
<dbReference type="GO" id="GO:0005524">
    <property type="term" value="F:ATP binding"/>
    <property type="evidence" value="ECO:0007669"/>
    <property type="project" value="UniProtKB-KW"/>
</dbReference>
<evidence type="ECO:0000256" key="8">
    <source>
        <dbReference type="ARBA" id="ARBA00023235"/>
    </source>
</evidence>
<evidence type="ECO:0000256" key="1">
    <source>
        <dbReference type="ARBA" id="ARBA00008428"/>
    </source>
</evidence>
<evidence type="ECO:0000256" key="5">
    <source>
        <dbReference type="ARBA" id="ARBA00022806"/>
    </source>
</evidence>
<organism evidence="12 13">
    <name type="scientific">Alteribacter keqinensis</name>
    <dbReference type="NCBI Taxonomy" id="2483800"/>
    <lineage>
        <taxon>Bacteria</taxon>
        <taxon>Bacillati</taxon>
        <taxon>Bacillota</taxon>
        <taxon>Bacilli</taxon>
        <taxon>Bacillales</taxon>
        <taxon>Bacillaceae</taxon>
        <taxon>Alteribacter</taxon>
    </lineage>
</organism>
<dbReference type="PANTHER" id="PTHR30153:SF2">
    <property type="entry name" value="REPLICATIVE DNA HELICASE"/>
    <property type="match status" value="1"/>
</dbReference>
<dbReference type="Gene3D" id="1.10.860.10">
    <property type="entry name" value="DNAb Helicase, Chain A"/>
    <property type="match status" value="1"/>
</dbReference>
<evidence type="ECO:0000313" key="13">
    <source>
        <dbReference type="Proteomes" id="UP000278746"/>
    </source>
</evidence>
<dbReference type="GO" id="GO:0043139">
    <property type="term" value="F:5'-3' DNA helicase activity"/>
    <property type="evidence" value="ECO:0007669"/>
    <property type="project" value="UniProtKB-EC"/>
</dbReference>
<comment type="similarity">
    <text evidence="1">Belongs to the helicase family. DnaB subfamily.</text>
</comment>
<evidence type="ECO:0000256" key="7">
    <source>
        <dbReference type="ARBA" id="ARBA00023125"/>
    </source>
</evidence>
<dbReference type="InterPro" id="IPR027417">
    <property type="entry name" value="P-loop_NTPase"/>
</dbReference>
<dbReference type="EC" id="5.6.2.3" evidence="9"/>
<proteinExistence type="inferred from homology"/>
<dbReference type="InterPro" id="IPR007693">
    <property type="entry name" value="DNA_helicase_DnaB-like_N"/>
</dbReference>
<dbReference type="Pfam" id="PF03796">
    <property type="entry name" value="DnaB_C"/>
    <property type="match status" value="1"/>
</dbReference>
<dbReference type="EMBL" id="RHIB01000003">
    <property type="protein sequence ID" value="RNA66938.1"/>
    <property type="molecule type" value="Genomic_DNA"/>
</dbReference>
<keyword evidence="13" id="KW-1185">Reference proteome</keyword>
<evidence type="ECO:0000313" key="12">
    <source>
        <dbReference type="EMBL" id="RNA66938.1"/>
    </source>
</evidence>
<keyword evidence="4" id="KW-0378">Hydrolase</keyword>
<keyword evidence="3" id="KW-0547">Nucleotide-binding</keyword>
<evidence type="ECO:0000256" key="9">
    <source>
        <dbReference type="ARBA" id="ARBA00044969"/>
    </source>
</evidence>
<dbReference type="InterPro" id="IPR007694">
    <property type="entry name" value="DNA_helicase_DnaB-like_C"/>
</dbReference>
<accession>A0A3M7TNG9</accession>
<dbReference type="GO" id="GO:0005829">
    <property type="term" value="C:cytosol"/>
    <property type="evidence" value="ECO:0007669"/>
    <property type="project" value="TreeGrafter"/>
</dbReference>
<feature type="domain" description="SF4 helicase" evidence="11">
    <location>
        <begin position="197"/>
        <end position="465"/>
    </location>
</feature>
<dbReference type="InterPro" id="IPR036185">
    <property type="entry name" value="DNA_heli_DnaB-like_N_sf"/>
</dbReference>
<keyword evidence="7" id="KW-0238">DNA-binding</keyword>
<evidence type="ECO:0000259" key="11">
    <source>
        <dbReference type="PROSITE" id="PS51199"/>
    </source>
</evidence>
<dbReference type="Proteomes" id="UP000278746">
    <property type="component" value="Unassembled WGS sequence"/>
</dbReference>
<evidence type="ECO:0000256" key="4">
    <source>
        <dbReference type="ARBA" id="ARBA00022801"/>
    </source>
</evidence>
<dbReference type="CDD" id="cd00984">
    <property type="entry name" value="DnaB_C"/>
    <property type="match status" value="1"/>
</dbReference>
<keyword evidence="2" id="KW-0235">DNA replication</keyword>
<gene>
    <name evidence="12" type="ORF">EBO34_17210</name>
</gene>
<evidence type="ECO:0000256" key="10">
    <source>
        <dbReference type="ARBA" id="ARBA00048954"/>
    </source>
</evidence>
<dbReference type="OrthoDB" id="9773982at2"/>
<keyword evidence="8" id="KW-0413">Isomerase</keyword>
<dbReference type="GO" id="GO:0003677">
    <property type="term" value="F:DNA binding"/>
    <property type="evidence" value="ECO:0007669"/>
    <property type="project" value="UniProtKB-KW"/>
</dbReference>
<evidence type="ECO:0000256" key="6">
    <source>
        <dbReference type="ARBA" id="ARBA00022840"/>
    </source>
</evidence>
<protein>
    <recommendedName>
        <fullName evidence="9">DNA 5'-3' helicase</fullName>
        <ecNumber evidence="9">5.6.2.3</ecNumber>
    </recommendedName>
</protein>
<dbReference type="GO" id="GO:0016787">
    <property type="term" value="F:hydrolase activity"/>
    <property type="evidence" value="ECO:0007669"/>
    <property type="project" value="UniProtKB-KW"/>
</dbReference>
<dbReference type="GO" id="GO:0006260">
    <property type="term" value="P:DNA replication"/>
    <property type="evidence" value="ECO:0007669"/>
    <property type="project" value="UniProtKB-KW"/>
</dbReference>
<dbReference type="Gene3D" id="3.40.50.300">
    <property type="entry name" value="P-loop containing nucleotide triphosphate hydrolases"/>
    <property type="match status" value="1"/>
</dbReference>
<comment type="catalytic activity">
    <reaction evidence="10">
        <text>ATP + H2O = ADP + phosphate + H(+)</text>
        <dbReference type="Rhea" id="RHEA:13065"/>
        <dbReference type="ChEBI" id="CHEBI:15377"/>
        <dbReference type="ChEBI" id="CHEBI:15378"/>
        <dbReference type="ChEBI" id="CHEBI:30616"/>
        <dbReference type="ChEBI" id="CHEBI:43474"/>
        <dbReference type="ChEBI" id="CHEBI:456216"/>
        <dbReference type="EC" id="5.6.2.3"/>
    </reaction>
</comment>
<keyword evidence="6" id="KW-0067">ATP-binding</keyword>
<keyword evidence="5 12" id="KW-0347">Helicase</keyword>
<name>A0A3M7TNG9_9BACI</name>
<evidence type="ECO:0000256" key="3">
    <source>
        <dbReference type="ARBA" id="ARBA00022741"/>
    </source>
</evidence>
<dbReference type="SUPFAM" id="SSF52540">
    <property type="entry name" value="P-loop containing nucleoside triphosphate hydrolases"/>
    <property type="match status" value="1"/>
</dbReference>
<dbReference type="PANTHER" id="PTHR30153">
    <property type="entry name" value="REPLICATIVE DNA HELICASE DNAB"/>
    <property type="match status" value="1"/>
</dbReference>
<comment type="caution">
    <text evidence="12">The sequence shown here is derived from an EMBL/GenBank/DDBJ whole genome shotgun (WGS) entry which is preliminary data.</text>
</comment>
<reference evidence="12 13" key="1">
    <citation type="submission" date="2018-10" db="EMBL/GenBank/DDBJ databases">
        <title>Bacillus Keqinensis sp. nov., a moderately halophilic bacterium isolated from a saline-alkaline lake.</title>
        <authorList>
            <person name="Wang H."/>
        </authorList>
    </citation>
    <scope>NUCLEOTIDE SEQUENCE [LARGE SCALE GENOMIC DNA]</scope>
    <source>
        <strain evidence="12 13">KQ-3</strain>
    </source>
</reference>
<dbReference type="InterPro" id="IPR016136">
    <property type="entry name" value="DNA_helicase_N/primase_C"/>
</dbReference>
<dbReference type="AlphaFoldDB" id="A0A3M7TNG9"/>
<sequence length="473" mass="54013">MPMRKRTSILRPCLIFSIIPVRNETARGQIKSKSGRRRRVVDQWNIQAELMLFGCILLDNTIIKEIEVRPQHVSFYHQSILKGMLEIDRDGEEINRATLHEKLGNNLMAQWDIDRAIDSVPSPHSYALFEKIIFRTWKRNQVRRQAEKFLDKTKEATNDDHVSGFVKEVKLIEAVTTKKADFVLKDKLMDVYDEAVSGTVDQGLKSGYTEYDLLTNGHGKGQLIIVAARPSVGKTALAINMTMGHMENGGYGHLYSLEMSMKQLVNRMIACKARINSQKMRDPKRRFDEEDWTRYGNAMSLLSQQSLYICDESSVKVSEMYANTRKLISQHPDKHHFLIVDYLQLLQPISKKGNRQEQVTEISRALKTIARDLNIPVIALSQLSRGVETRQDKRPTLADLRESGSLEQDADTVALLYRDDYYDPAASTKKEMEIIIAKQREGPVGTITLTYEKEYSLFLNKEESPSGRGGDAL</sequence>